<feature type="domain" description="Cytochrome c assembly protein" evidence="2">
    <location>
        <begin position="66"/>
        <end position="261"/>
    </location>
</feature>
<dbReference type="AlphaFoldDB" id="A0A545UAT3"/>
<evidence type="ECO:0000259" key="2">
    <source>
        <dbReference type="Pfam" id="PF01578"/>
    </source>
</evidence>
<keyword evidence="1" id="KW-1133">Transmembrane helix</keyword>
<name>A0A545UAT3_9GAMM</name>
<dbReference type="GO" id="GO:0017004">
    <property type="term" value="P:cytochrome complex assembly"/>
    <property type="evidence" value="ECO:0007669"/>
    <property type="project" value="InterPro"/>
</dbReference>
<evidence type="ECO:0000256" key="1">
    <source>
        <dbReference type="SAM" id="Phobius"/>
    </source>
</evidence>
<feature type="transmembrane region" description="Helical" evidence="1">
    <location>
        <begin position="64"/>
        <end position="84"/>
    </location>
</feature>
<evidence type="ECO:0000313" key="4">
    <source>
        <dbReference type="Proteomes" id="UP000315439"/>
    </source>
</evidence>
<dbReference type="RefSeq" id="WP_142932499.1">
    <property type="nucleotide sequence ID" value="NZ_ML660166.1"/>
</dbReference>
<dbReference type="PANTHER" id="PTHR38034">
    <property type="entry name" value="INNER MEMBRANE PROTEIN YPJD"/>
    <property type="match status" value="1"/>
</dbReference>
<feature type="transmembrane region" description="Helical" evidence="1">
    <location>
        <begin position="174"/>
        <end position="197"/>
    </location>
</feature>
<keyword evidence="1" id="KW-0472">Membrane</keyword>
<dbReference type="OrthoDB" id="9780793at2"/>
<accession>A0A545UAT3</accession>
<organism evidence="3 4">
    <name type="scientific">Aliikangiella coralliicola</name>
    <dbReference type="NCBI Taxonomy" id="2592383"/>
    <lineage>
        <taxon>Bacteria</taxon>
        <taxon>Pseudomonadati</taxon>
        <taxon>Pseudomonadota</taxon>
        <taxon>Gammaproteobacteria</taxon>
        <taxon>Oceanospirillales</taxon>
        <taxon>Pleioneaceae</taxon>
        <taxon>Aliikangiella</taxon>
    </lineage>
</organism>
<sequence>MSLVILESIAVILYVGLFIYSWQKLSKGQKLNPYINIAVLFSIACHGYVAYLHIDGGEGQNLGLFNIFCMTTWLAMCMVGWNLIKHQAQSLLVVTLPIAAISIVEVSLFAGSSPIALGGKAINLLHIFSGVAAMSILLLAALQSLLVLYLDRGLRMHPANIHPWLGPLQGMERYLIQLLTIGFILMSISLALVALIPGDLTSGQTLHKVLLTIASWIILAILMFGRYIKGWRGVFAAKWSLLGVFLLLLGYFGSKLVLEFILSQPV</sequence>
<feature type="transmembrane region" description="Helical" evidence="1">
    <location>
        <begin position="124"/>
        <end position="150"/>
    </location>
</feature>
<comment type="caution">
    <text evidence="3">The sequence shown here is derived from an EMBL/GenBank/DDBJ whole genome shotgun (WGS) entry which is preliminary data.</text>
</comment>
<dbReference type="Pfam" id="PF01578">
    <property type="entry name" value="Cytochrom_C_asm"/>
    <property type="match status" value="1"/>
</dbReference>
<feature type="transmembrane region" description="Helical" evidence="1">
    <location>
        <begin position="6"/>
        <end position="22"/>
    </location>
</feature>
<gene>
    <name evidence="3" type="ORF">FLL46_16875</name>
</gene>
<feature type="transmembrane region" description="Helical" evidence="1">
    <location>
        <begin position="34"/>
        <end position="52"/>
    </location>
</feature>
<feature type="transmembrane region" description="Helical" evidence="1">
    <location>
        <begin position="91"/>
        <end position="112"/>
    </location>
</feature>
<dbReference type="Proteomes" id="UP000315439">
    <property type="component" value="Unassembled WGS sequence"/>
</dbReference>
<keyword evidence="1" id="KW-0812">Transmembrane</keyword>
<dbReference type="PANTHER" id="PTHR38034:SF1">
    <property type="entry name" value="INNER MEMBRANE PROTEIN YPJD"/>
    <property type="match status" value="1"/>
</dbReference>
<keyword evidence="4" id="KW-1185">Reference proteome</keyword>
<reference evidence="3 4" key="1">
    <citation type="submission" date="2019-07" db="EMBL/GenBank/DDBJ databases">
        <title>Draft genome for Aliikangiella sp. M105.</title>
        <authorList>
            <person name="Wang G."/>
        </authorList>
    </citation>
    <scope>NUCLEOTIDE SEQUENCE [LARGE SCALE GENOMIC DNA]</scope>
    <source>
        <strain evidence="3 4">M105</strain>
    </source>
</reference>
<dbReference type="GO" id="GO:0005886">
    <property type="term" value="C:plasma membrane"/>
    <property type="evidence" value="ECO:0007669"/>
    <property type="project" value="TreeGrafter"/>
</dbReference>
<dbReference type="InterPro" id="IPR002541">
    <property type="entry name" value="Cyt_c_assembly"/>
</dbReference>
<feature type="transmembrane region" description="Helical" evidence="1">
    <location>
        <begin position="240"/>
        <end position="262"/>
    </location>
</feature>
<proteinExistence type="predicted"/>
<dbReference type="EMBL" id="VIKS01000010">
    <property type="protein sequence ID" value="TQV86575.1"/>
    <property type="molecule type" value="Genomic_DNA"/>
</dbReference>
<dbReference type="GO" id="GO:0020037">
    <property type="term" value="F:heme binding"/>
    <property type="evidence" value="ECO:0007669"/>
    <property type="project" value="InterPro"/>
</dbReference>
<feature type="transmembrane region" description="Helical" evidence="1">
    <location>
        <begin position="209"/>
        <end position="228"/>
    </location>
</feature>
<dbReference type="InterPro" id="IPR052372">
    <property type="entry name" value="YpjD/HemX"/>
</dbReference>
<protein>
    <recommendedName>
        <fullName evidence="2">Cytochrome c assembly protein domain-containing protein</fullName>
    </recommendedName>
</protein>
<evidence type="ECO:0000313" key="3">
    <source>
        <dbReference type="EMBL" id="TQV86575.1"/>
    </source>
</evidence>